<evidence type="ECO:0000256" key="6">
    <source>
        <dbReference type="ARBA" id="ARBA00023239"/>
    </source>
</evidence>
<evidence type="ECO:0000256" key="11">
    <source>
        <dbReference type="RuleBase" id="RU004516"/>
    </source>
</evidence>
<dbReference type="InterPro" id="IPR043131">
    <property type="entry name" value="BCAT-like_N"/>
</dbReference>
<keyword evidence="5" id="KW-0289">Folate biosynthesis</keyword>
<dbReference type="PROSITE" id="PS00770">
    <property type="entry name" value="AA_TRANSFER_CLASS_4"/>
    <property type="match status" value="1"/>
</dbReference>
<dbReference type="GO" id="GO:0046656">
    <property type="term" value="P:folic acid biosynthetic process"/>
    <property type="evidence" value="ECO:0007669"/>
    <property type="project" value="UniProtKB-KW"/>
</dbReference>
<dbReference type="InterPro" id="IPR043132">
    <property type="entry name" value="BCAT-like_C"/>
</dbReference>
<evidence type="ECO:0000313" key="12">
    <source>
        <dbReference type="EMBL" id="ROH85273.1"/>
    </source>
</evidence>
<evidence type="ECO:0000256" key="9">
    <source>
        <dbReference type="ARBA" id="ARBA00049529"/>
    </source>
</evidence>
<evidence type="ECO:0000256" key="10">
    <source>
        <dbReference type="RuleBase" id="RU004106"/>
    </source>
</evidence>
<dbReference type="InterPro" id="IPR018300">
    <property type="entry name" value="Aminotrans_IV_CS"/>
</dbReference>
<dbReference type="Gene3D" id="3.20.10.10">
    <property type="entry name" value="D-amino Acid Aminotransferase, subunit A, domain 2"/>
    <property type="match status" value="1"/>
</dbReference>
<evidence type="ECO:0000256" key="4">
    <source>
        <dbReference type="ARBA" id="ARBA00022898"/>
    </source>
</evidence>
<keyword evidence="13" id="KW-1185">Reference proteome</keyword>
<comment type="caution">
    <text evidence="12">The sequence shown here is derived from an EMBL/GenBank/DDBJ whole genome shotgun (WGS) entry which is preliminary data.</text>
</comment>
<keyword evidence="6 12" id="KW-0456">Lyase</keyword>
<dbReference type="PANTHER" id="PTHR42743">
    <property type="entry name" value="AMINO-ACID AMINOTRANSFERASE"/>
    <property type="match status" value="1"/>
</dbReference>
<gene>
    <name evidence="12" type="ORF">ED236_10440</name>
</gene>
<reference evidence="12 13" key="1">
    <citation type="submission" date="2018-10" db="EMBL/GenBank/DDBJ databases">
        <authorList>
            <person name="Chen W.-M."/>
        </authorList>
    </citation>
    <scope>NUCLEOTIDE SEQUENCE [LARGE SCALE GENOMIC DNA]</scope>
    <source>
        <strain evidence="12 13">H-5</strain>
    </source>
</reference>
<evidence type="ECO:0000313" key="13">
    <source>
        <dbReference type="Proteomes" id="UP000275137"/>
    </source>
</evidence>
<accession>A0A3N0UXU3</accession>
<dbReference type="NCBIfam" id="NF004761">
    <property type="entry name" value="PRK06092.1"/>
    <property type="match status" value="1"/>
</dbReference>
<comment type="similarity">
    <text evidence="2 10">Belongs to the class-IV pyridoxal-phosphate-dependent aminotransferase family.</text>
</comment>
<dbReference type="GO" id="GO:0008696">
    <property type="term" value="F:4-amino-4-deoxychorismate lyase activity"/>
    <property type="evidence" value="ECO:0007669"/>
    <property type="project" value="UniProtKB-EC"/>
</dbReference>
<evidence type="ECO:0000256" key="7">
    <source>
        <dbReference type="ARBA" id="ARBA00035633"/>
    </source>
</evidence>
<comment type="catalytic activity">
    <reaction evidence="9">
        <text>4-amino-4-deoxychorismate = 4-aminobenzoate + pyruvate + H(+)</text>
        <dbReference type="Rhea" id="RHEA:16201"/>
        <dbReference type="ChEBI" id="CHEBI:15361"/>
        <dbReference type="ChEBI" id="CHEBI:15378"/>
        <dbReference type="ChEBI" id="CHEBI:17836"/>
        <dbReference type="ChEBI" id="CHEBI:58406"/>
        <dbReference type="EC" id="4.1.3.38"/>
    </reaction>
</comment>
<dbReference type="CDD" id="cd01559">
    <property type="entry name" value="ADCL_like"/>
    <property type="match status" value="1"/>
</dbReference>
<proteinExistence type="inferred from homology"/>
<evidence type="ECO:0000256" key="1">
    <source>
        <dbReference type="ARBA" id="ARBA00001933"/>
    </source>
</evidence>
<organism evidence="12 13">
    <name type="scientific">Pseudomethylobacillus aquaticus</name>
    <dbReference type="NCBI Taxonomy" id="2676064"/>
    <lineage>
        <taxon>Bacteria</taxon>
        <taxon>Pseudomonadati</taxon>
        <taxon>Pseudomonadota</taxon>
        <taxon>Betaproteobacteria</taxon>
        <taxon>Nitrosomonadales</taxon>
        <taxon>Methylophilaceae</taxon>
        <taxon>Pseudomethylobacillus</taxon>
    </lineage>
</organism>
<dbReference type="Pfam" id="PF01063">
    <property type="entry name" value="Aminotran_4"/>
    <property type="match status" value="1"/>
</dbReference>
<dbReference type="InterPro" id="IPR001544">
    <property type="entry name" value="Aminotrans_IV"/>
</dbReference>
<dbReference type="Proteomes" id="UP000275137">
    <property type="component" value="Unassembled WGS sequence"/>
</dbReference>
<comment type="pathway">
    <text evidence="7">Cofactor biosynthesis; tetrahydrofolate biosynthesis; 4-aminobenzoate from chorismate: step 2/2.</text>
</comment>
<dbReference type="AlphaFoldDB" id="A0A3N0UXU3"/>
<dbReference type="EC" id="4.1.3.38" evidence="8"/>
<keyword evidence="4 11" id="KW-0663">Pyridoxal phosphate</keyword>
<comment type="cofactor">
    <cofactor evidence="1 11">
        <name>pyridoxal 5'-phosphate</name>
        <dbReference type="ChEBI" id="CHEBI:597326"/>
    </cofactor>
</comment>
<evidence type="ECO:0000256" key="2">
    <source>
        <dbReference type="ARBA" id="ARBA00009320"/>
    </source>
</evidence>
<dbReference type="EMBL" id="RJVP01000006">
    <property type="protein sequence ID" value="ROH85273.1"/>
    <property type="molecule type" value="Genomic_DNA"/>
</dbReference>
<dbReference type="PANTHER" id="PTHR42743:SF2">
    <property type="entry name" value="AMINODEOXYCHORISMATE LYASE"/>
    <property type="match status" value="1"/>
</dbReference>
<dbReference type="Gene3D" id="3.30.470.10">
    <property type="match status" value="1"/>
</dbReference>
<dbReference type="SUPFAM" id="SSF56752">
    <property type="entry name" value="D-aminoacid aminotransferase-like PLP-dependent enzymes"/>
    <property type="match status" value="1"/>
</dbReference>
<dbReference type="InterPro" id="IPR017824">
    <property type="entry name" value="Aminodeoxychorismate_lyase_IV"/>
</dbReference>
<dbReference type="InterPro" id="IPR050571">
    <property type="entry name" value="Class-IV_PLP-Dep_Aminotrnsfr"/>
</dbReference>
<evidence type="ECO:0000256" key="5">
    <source>
        <dbReference type="ARBA" id="ARBA00022909"/>
    </source>
</evidence>
<dbReference type="FunFam" id="3.20.10.10:FF:000002">
    <property type="entry name" value="D-alanine aminotransferase"/>
    <property type="match status" value="1"/>
</dbReference>
<dbReference type="GO" id="GO:0005829">
    <property type="term" value="C:cytosol"/>
    <property type="evidence" value="ECO:0007669"/>
    <property type="project" value="TreeGrafter"/>
</dbReference>
<protein>
    <recommendedName>
        <fullName evidence="8">aminodeoxychorismate lyase</fullName>
        <ecNumber evidence="8">4.1.3.38</ecNumber>
    </recommendedName>
</protein>
<name>A0A3N0UXU3_9PROT</name>
<dbReference type="GO" id="GO:0008153">
    <property type="term" value="P:4-aminobenzoate biosynthetic process"/>
    <property type="evidence" value="ECO:0007669"/>
    <property type="project" value="TreeGrafter"/>
</dbReference>
<dbReference type="NCBIfam" id="TIGR03461">
    <property type="entry name" value="pabC_Proteo"/>
    <property type="match status" value="1"/>
</dbReference>
<sequence length="275" mass="30091">MPTIQIPSFLVNGNAEALGISALDRGLAYGDGVFRTFPVRHSQPVNWDLHYARLAADSAVLGIACPPAAQLLNDIQQLFDNAASAVCKIILTRGVGLRGYRPPDDVLVTRIVIRSVMPDYPPENVQHGVRLHLCQLRLSEQPALAGIKHLNRLENVLARMEWQDAALAEGLLLDAHDTAIECTSSNLFARFGDVVCTPDLSRCGVAGVTRSRILSRLPELGYQAEVAPLPLQRLLQADEVIICNSLYLAWQVVEVAGTHWQAQPLAAQLRLSLQE</sequence>
<dbReference type="GO" id="GO:0030170">
    <property type="term" value="F:pyridoxal phosphate binding"/>
    <property type="evidence" value="ECO:0007669"/>
    <property type="project" value="InterPro"/>
</dbReference>
<comment type="subunit">
    <text evidence="3">Homodimer.</text>
</comment>
<evidence type="ECO:0000256" key="8">
    <source>
        <dbReference type="ARBA" id="ARBA00035676"/>
    </source>
</evidence>
<evidence type="ECO:0000256" key="3">
    <source>
        <dbReference type="ARBA" id="ARBA00011738"/>
    </source>
</evidence>
<dbReference type="InterPro" id="IPR036038">
    <property type="entry name" value="Aminotransferase-like"/>
</dbReference>